<evidence type="ECO:0000256" key="3">
    <source>
        <dbReference type="ARBA" id="ARBA00022475"/>
    </source>
</evidence>
<dbReference type="RefSeq" id="WP_260976808.1">
    <property type="nucleotide sequence ID" value="NZ_JAOANI010000020.1"/>
</dbReference>
<feature type="transmembrane region" description="Helical" evidence="7">
    <location>
        <begin position="12"/>
        <end position="33"/>
    </location>
</feature>
<keyword evidence="4 7" id="KW-0812">Transmembrane</keyword>
<dbReference type="InterPro" id="IPR032808">
    <property type="entry name" value="DoxX"/>
</dbReference>
<dbReference type="PANTHER" id="PTHR33452">
    <property type="entry name" value="OXIDOREDUCTASE CATD-RELATED"/>
    <property type="match status" value="1"/>
</dbReference>
<evidence type="ECO:0000256" key="4">
    <source>
        <dbReference type="ARBA" id="ARBA00022692"/>
    </source>
</evidence>
<feature type="transmembrane region" description="Helical" evidence="7">
    <location>
        <begin position="53"/>
        <end position="73"/>
    </location>
</feature>
<comment type="subcellular location">
    <subcellularLocation>
        <location evidence="1">Cell membrane</location>
        <topology evidence="1">Multi-pass membrane protein</topology>
    </subcellularLocation>
</comment>
<accession>A0A9X3AS38</accession>
<proteinExistence type="inferred from homology"/>
<dbReference type="AlphaFoldDB" id="A0A9X3AS38"/>
<dbReference type="PANTHER" id="PTHR33452:SF1">
    <property type="entry name" value="INNER MEMBRANE PROTEIN YPHA-RELATED"/>
    <property type="match status" value="1"/>
</dbReference>
<dbReference type="Proteomes" id="UP001147830">
    <property type="component" value="Unassembled WGS sequence"/>
</dbReference>
<evidence type="ECO:0000313" key="8">
    <source>
        <dbReference type="EMBL" id="MCT7359945.1"/>
    </source>
</evidence>
<evidence type="ECO:0000256" key="1">
    <source>
        <dbReference type="ARBA" id="ARBA00004651"/>
    </source>
</evidence>
<sequence length="138" mass="15160">MNFIDERFGSSGATLLRLALGSMWISHALLKWYVFTIPGFAAWLSSQGMPAFMAWPVFLLELCGGLMILTGFYGRYASAVLVPVLLVATWAHAGNGWVHTSTGGGWEYPLFLLVASVVHILLGDGHYALSPRNFLLKR</sequence>
<evidence type="ECO:0000256" key="5">
    <source>
        <dbReference type="ARBA" id="ARBA00022989"/>
    </source>
</evidence>
<protein>
    <submittedName>
        <fullName evidence="8">DoxX family protein</fullName>
    </submittedName>
</protein>
<reference evidence="8" key="1">
    <citation type="journal article" date="2022" name="Front. Microbiol.">
        <title>Genome-based taxonomic rearrangement of Oceanobacter-related bacteria including the description of Thalassolituus hydrocarbonoclasticus sp. nov. and Thalassolituus pacificus sp. nov. and emended description of the genus Thalassolituus.</title>
        <authorList>
            <person name="Dong C."/>
            <person name="Wei L."/>
            <person name="Wang J."/>
            <person name="Lai Q."/>
            <person name="Huang Z."/>
            <person name="Shao Z."/>
        </authorList>
    </citation>
    <scope>NUCLEOTIDE SEQUENCE</scope>
    <source>
        <strain evidence="8">59MF3M-4</strain>
    </source>
</reference>
<dbReference type="InterPro" id="IPR051907">
    <property type="entry name" value="DoxX-like_oxidoreductase"/>
</dbReference>
<keyword evidence="5 7" id="KW-1133">Transmembrane helix</keyword>
<evidence type="ECO:0000313" key="9">
    <source>
        <dbReference type="Proteomes" id="UP001147830"/>
    </source>
</evidence>
<comment type="caution">
    <text evidence="8">The sequence shown here is derived from an EMBL/GenBank/DDBJ whole genome shotgun (WGS) entry which is preliminary data.</text>
</comment>
<evidence type="ECO:0000256" key="7">
    <source>
        <dbReference type="SAM" id="Phobius"/>
    </source>
</evidence>
<gene>
    <name evidence="8" type="ORF">NYR02_13075</name>
</gene>
<feature type="transmembrane region" description="Helical" evidence="7">
    <location>
        <begin position="80"/>
        <end position="98"/>
    </location>
</feature>
<dbReference type="EMBL" id="JAOANI010000020">
    <property type="protein sequence ID" value="MCT7359945.1"/>
    <property type="molecule type" value="Genomic_DNA"/>
</dbReference>
<evidence type="ECO:0000256" key="2">
    <source>
        <dbReference type="ARBA" id="ARBA00006679"/>
    </source>
</evidence>
<dbReference type="Pfam" id="PF07681">
    <property type="entry name" value="DoxX"/>
    <property type="match status" value="1"/>
</dbReference>
<dbReference type="GO" id="GO:0005886">
    <property type="term" value="C:plasma membrane"/>
    <property type="evidence" value="ECO:0007669"/>
    <property type="project" value="UniProtKB-SubCell"/>
</dbReference>
<comment type="similarity">
    <text evidence="2">Belongs to the DoxX family.</text>
</comment>
<feature type="transmembrane region" description="Helical" evidence="7">
    <location>
        <begin position="110"/>
        <end position="129"/>
    </location>
</feature>
<keyword evidence="3" id="KW-1003">Cell membrane</keyword>
<organism evidence="8 9">
    <name type="scientific">Thalassolituus pacificus</name>
    <dbReference type="NCBI Taxonomy" id="2975440"/>
    <lineage>
        <taxon>Bacteria</taxon>
        <taxon>Pseudomonadati</taxon>
        <taxon>Pseudomonadota</taxon>
        <taxon>Gammaproteobacteria</taxon>
        <taxon>Oceanospirillales</taxon>
        <taxon>Oceanospirillaceae</taxon>
        <taxon>Thalassolituus</taxon>
    </lineage>
</organism>
<keyword evidence="6 7" id="KW-0472">Membrane</keyword>
<evidence type="ECO:0000256" key="6">
    <source>
        <dbReference type="ARBA" id="ARBA00023136"/>
    </source>
</evidence>
<name>A0A9X3AS38_9GAMM</name>
<reference evidence="8" key="2">
    <citation type="submission" date="2022-08" db="EMBL/GenBank/DDBJ databases">
        <authorList>
            <person name="Dong C."/>
        </authorList>
    </citation>
    <scope>NUCLEOTIDE SEQUENCE</scope>
    <source>
        <strain evidence="8">59MF3M-4</strain>
    </source>
</reference>
<keyword evidence="9" id="KW-1185">Reference proteome</keyword>